<dbReference type="Proteomes" id="UP000438196">
    <property type="component" value="Unassembled WGS sequence"/>
</dbReference>
<protein>
    <submittedName>
        <fullName evidence="3">DUF4880 domain-containing protein</fullName>
    </submittedName>
</protein>
<feature type="domain" description="FecR N-terminal" evidence="2">
    <location>
        <begin position="12"/>
        <end position="51"/>
    </location>
</feature>
<dbReference type="EMBL" id="WNNK01000005">
    <property type="protein sequence ID" value="MUF04344.1"/>
    <property type="molecule type" value="Genomic_DNA"/>
</dbReference>
<feature type="domain" description="FecR protein" evidence="1">
    <location>
        <begin position="111"/>
        <end position="199"/>
    </location>
</feature>
<keyword evidence="4" id="KW-1185">Reference proteome</keyword>
<dbReference type="PANTHER" id="PTHR30273:SF2">
    <property type="entry name" value="PROTEIN FECR"/>
    <property type="match status" value="1"/>
</dbReference>
<accession>A0A6I3W8Q4</accession>
<proteinExistence type="predicted"/>
<name>A0A6I3W8Q4_9PSED</name>
<dbReference type="Pfam" id="PF16220">
    <property type="entry name" value="DUF4880"/>
    <property type="match status" value="1"/>
</dbReference>
<evidence type="ECO:0000313" key="4">
    <source>
        <dbReference type="Proteomes" id="UP000438196"/>
    </source>
</evidence>
<dbReference type="InterPro" id="IPR006860">
    <property type="entry name" value="FecR"/>
</dbReference>
<reference evidence="3 4" key="1">
    <citation type="submission" date="2019-11" db="EMBL/GenBank/DDBJ databases">
        <title>Pseudomonas karstica sp. nov. and Pseudomonas spelaei sp. nov. from karst caves.</title>
        <authorList>
            <person name="Zeman M."/>
        </authorList>
    </citation>
    <scope>NUCLEOTIDE SEQUENCE [LARGE SCALE GENOMIC DNA]</scope>
    <source>
        <strain evidence="3 4">CCM 7893</strain>
    </source>
</reference>
<comment type="caution">
    <text evidence="3">The sequence shown here is derived from an EMBL/GenBank/DDBJ whole genome shotgun (WGS) entry which is preliminary data.</text>
</comment>
<dbReference type="PANTHER" id="PTHR30273">
    <property type="entry name" value="PERIPLASMIC SIGNAL SENSOR AND SIGMA FACTOR ACTIVATOR FECR-RELATED"/>
    <property type="match status" value="1"/>
</dbReference>
<dbReference type="InterPro" id="IPR012373">
    <property type="entry name" value="Ferrdict_sens_TM"/>
</dbReference>
<gene>
    <name evidence="3" type="ORF">GNF76_08350</name>
</gene>
<evidence type="ECO:0000259" key="1">
    <source>
        <dbReference type="Pfam" id="PF04773"/>
    </source>
</evidence>
<organism evidence="3 4">
    <name type="scientific">Pseudomonas spelaei</name>
    <dbReference type="NCBI Taxonomy" id="1055469"/>
    <lineage>
        <taxon>Bacteria</taxon>
        <taxon>Pseudomonadati</taxon>
        <taxon>Pseudomonadota</taxon>
        <taxon>Gammaproteobacteria</taxon>
        <taxon>Pseudomonadales</taxon>
        <taxon>Pseudomonadaceae</taxon>
        <taxon>Pseudomonas</taxon>
    </lineage>
</organism>
<dbReference type="Gene3D" id="2.60.120.1440">
    <property type="match status" value="1"/>
</dbReference>
<dbReference type="PIRSF" id="PIRSF018266">
    <property type="entry name" value="FecR"/>
    <property type="match status" value="1"/>
</dbReference>
<dbReference type="RefSeq" id="WP_155582698.1">
    <property type="nucleotide sequence ID" value="NZ_JBHSTH010000002.1"/>
</dbReference>
<dbReference type="Pfam" id="PF04773">
    <property type="entry name" value="FecR"/>
    <property type="match status" value="1"/>
</dbReference>
<dbReference type="AlphaFoldDB" id="A0A6I3W8Q4"/>
<dbReference type="OrthoDB" id="8641865at2"/>
<evidence type="ECO:0000313" key="3">
    <source>
        <dbReference type="EMBL" id="MUF04344.1"/>
    </source>
</evidence>
<dbReference type="GO" id="GO:0016989">
    <property type="term" value="F:sigma factor antagonist activity"/>
    <property type="evidence" value="ECO:0007669"/>
    <property type="project" value="TreeGrafter"/>
</dbReference>
<evidence type="ECO:0000259" key="2">
    <source>
        <dbReference type="Pfam" id="PF16220"/>
    </source>
</evidence>
<sequence length="314" mass="35102">MRLSRPDDAVVDEAALWMALLQSEHVTDQEREAFETWCGADVRHQQVIDQMSGGLRLLRTNALRRVPSQSVLHSVNAPSSRRRFVVGSLVVALAAVLLGRREGWPGAFGELYTGTGERKPFTLEDGSHLTLNARSRVINLFDARQRLLELRAGELWVDVAKEAARPFVVQTEHGLIRALGTQFLVQHGEDSTRLVMLHSRAEVLTRGGVRQVVEAGQSVCFDAHDILATQGTKGDENAWTQGRLEVHDRTLAEVIDRLGNYRQGILRLSPQVAGLRLSGIYPLDDTDRTLLLLQHSLPIRVTYHSAYWVSIDPR</sequence>
<dbReference type="InterPro" id="IPR032623">
    <property type="entry name" value="FecR_N"/>
</dbReference>